<proteinExistence type="predicted"/>
<name>A0A316X3L6_9FLAO</name>
<evidence type="ECO:0000313" key="1">
    <source>
        <dbReference type="EMBL" id="PWN68325.1"/>
    </source>
</evidence>
<dbReference type="RefSeq" id="WP_109713468.1">
    <property type="nucleotide sequence ID" value="NZ_PPED02000004.1"/>
</dbReference>
<dbReference type="Pfam" id="PF08889">
    <property type="entry name" value="WbqC"/>
    <property type="match status" value="1"/>
</dbReference>
<dbReference type="EMBL" id="PPED02000004">
    <property type="protein sequence ID" value="PWN68325.1"/>
    <property type="molecule type" value="Genomic_DNA"/>
</dbReference>
<dbReference type="Proteomes" id="UP000236594">
    <property type="component" value="Unassembled WGS sequence"/>
</dbReference>
<sequence>MRIAVMQPYFMPYIGYFQLINAVDKFIIYDDVNYIKQGWINRNNILLNGKSHLFSIPLKDASSFKKINEIEINKVLFIKWKDKFFKTLELAYKKAPNYDIVISILKKSFDDYDKISDLIYLSLVETCNYLGITTKIEKTSEIYHNVELSREERLIDICKKENAVTYINPIGGQELYTKEYFNKHDINLLFLKTQKVDYLQFNHDFVPWLSIIDILMFNSIEEIKDMLNQLELI</sequence>
<dbReference type="OrthoDB" id="3611744at2"/>
<accession>A0A316X3L6</accession>
<comment type="caution">
    <text evidence="1">The sequence shown here is derived from an EMBL/GenBank/DDBJ whole genome shotgun (WGS) entry which is preliminary data.</text>
</comment>
<reference evidence="1 2" key="1">
    <citation type="submission" date="2018-04" db="EMBL/GenBank/DDBJ databases">
        <title>Draft Genome Sequence of Phosphate-Solubilizing Chryseobacterium sp. ISE14 that is a Biocontrol and Plant Growth-Promoting Rhizobacterium Isolated from Cucumber.</title>
        <authorList>
            <person name="Jeong J.-J."/>
            <person name="Sang M.K."/>
            <person name="Choi I.-G."/>
            <person name="Kim K.D."/>
        </authorList>
    </citation>
    <scope>NUCLEOTIDE SEQUENCE [LARGE SCALE GENOMIC DNA]</scope>
    <source>
        <strain evidence="1 2">ISE14</strain>
    </source>
</reference>
<evidence type="ECO:0008006" key="3">
    <source>
        <dbReference type="Google" id="ProtNLM"/>
    </source>
</evidence>
<organism evidence="1 2">
    <name type="scientific">Chryseobacterium phosphatilyticum</name>
    <dbReference type="NCBI Taxonomy" id="475075"/>
    <lineage>
        <taxon>Bacteria</taxon>
        <taxon>Pseudomonadati</taxon>
        <taxon>Bacteroidota</taxon>
        <taxon>Flavobacteriia</taxon>
        <taxon>Flavobacteriales</taxon>
        <taxon>Weeksellaceae</taxon>
        <taxon>Chryseobacterium group</taxon>
        <taxon>Chryseobacterium</taxon>
    </lineage>
</organism>
<keyword evidence="2" id="KW-1185">Reference proteome</keyword>
<gene>
    <name evidence="1" type="ORF">C1631_016635</name>
</gene>
<dbReference type="AlphaFoldDB" id="A0A316X3L6"/>
<protein>
    <recommendedName>
        <fullName evidence="3">Glycine transferase</fullName>
    </recommendedName>
</protein>
<dbReference type="InterPro" id="IPR014985">
    <property type="entry name" value="WbqC"/>
</dbReference>
<evidence type="ECO:0000313" key="2">
    <source>
        <dbReference type="Proteomes" id="UP000236594"/>
    </source>
</evidence>